<dbReference type="InterPro" id="IPR036093">
    <property type="entry name" value="NAC_dom_sf"/>
</dbReference>
<dbReference type="PANTHER" id="PTHR31989">
    <property type="entry name" value="NAC DOMAIN-CONTAINING PROTEIN 82-RELATED"/>
    <property type="match status" value="1"/>
</dbReference>
<accession>A0A6J0P578</accession>
<dbReference type="GeneID" id="108862555"/>
<proteinExistence type="predicted"/>
<dbReference type="Proteomes" id="UP000504610">
    <property type="component" value="Chromosome 1"/>
</dbReference>
<dbReference type="KEGG" id="rsz:108862555"/>
<organism evidence="8 9">
    <name type="scientific">Raphanus sativus</name>
    <name type="common">Radish</name>
    <name type="synonym">Raphanus raphanistrum var. sativus</name>
    <dbReference type="NCBI Taxonomy" id="3726"/>
    <lineage>
        <taxon>Eukaryota</taxon>
        <taxon>Viridiplantae</taxon>
        <taxon>Streptophyta</taxon>
        <taxon>Embryophyta</taxon>
        <taxon>Tracheophyta</taxon>
        <taxon>Spermatophyta</taxon>
        <taxon>Magnoliopsida</taxon>
        <taxon>eudicotyledons</taxon>
        <taxon>Gunneridae</taxon>
        <taxon>Pentapetalae</taxon>
        <taxon>rosids</taxon>
        <taxon>malvids</taxon>
        <taxon>Brassicales</taxon>
        <taxon>Brassicaceae</taxon>
        <taxon>Brassiceae</taxon>
        <taxon>Raphanus</taxon>
    </lineage>
</organism>
<evidence type="ECO:0000259" key="7">
    <source>
        <dbReference type="PROSITE" id="PS51005"/>
    </source>
</evidence>
<feature type="compositionally biased region" description="Polar residues" evidence="6">
    <location>
        <begin position="294"/>
        <end position="317"/>
    </location>
</feature>
<evidence type="ECO:0000256" key="3">
    <source>
        <dbReference type="ARBA" id="ARBA00023125"/>
    </source>
</evidence>
<keyword evidence="2" id="KW-0805">Transcription regulation</keyword>
<evidence type="ECO:0000256" key="5">
    <source>
        <dbReference type="ARBA" id="ARBA00023242"/>
    </source>
</evidence>
<dbReference type="OrthoDB" id="1027299at2759"/>
<dbReference type="RefSeq" id="XP_018492222.1">
    <property type="nucleotide sequence ID" value="XM_018636720.2"/>
</dbReference>
<reference evidence="8" key="1">
    <citation type="journal article" date="2019" name="Database">
        <title>The radish genome database (RadishGD): an integrated information resource for radish genomics.</title>
        <authorList>
            <person name="Yu H.J."/>
            <person name="Baek S."/>
            <person name="Lee Y.J."/>
            <person name="Cho A."/>
            <person name="Mun J.H."/>
        </authorList>
    </citation>
    <scope>NUCLEOTIDE SEQUENCE [LARGE SCALE GENOMIC DNA]</scope>
    <source>
        <strain evidence="8">cv. WK10039</strain>
    </source>
</reference>
<evidence type="ECO:0000313" key="8">
    <source>
        <dbReference type="Proteomes" id="UP000504610"/>
    </source>
</evidence>
<evidence type="ECO:0000256" key="4">
    <source>
        <dbReference type="ARBA" id="ARBA00023163"/>
    </source>
</evidence>
<dbReference type="PROSITE" id="PS51005">
    <property type="entry name" value="NAC"/>
    <property type="match status" value="1"/>
</dbReference>
<dbReference type="SUPFAM" id="SSF101941">
    <property type="entry name" value="NAC domain"/>
    <property type="match status" value="1"/>
</dbReference>
<reference evidence="9" key="2">
    <citation type="submission" date="2025-08" db="UniProtKB">
        <authorList>
            <consortium name="RefSeq"/>
        </authorList>
    </citation>
    <scope>IDENTIFICATION</scope>
    <source>
        <tissue evidence="9">Leaf</tissue>
    </source>
</reference>
<comment type="subcellular location">
    <subcellularLocation>
        <location evidence="1">Nucleus</location>
    </subcellularLocation>
</comment>
<dbReference type="GO" id="GO:0003677">
    <property type="term" value="F:DNA binding"/>
    <property type="evidence" value="ECO:0007669"/>
    <property type="project" value="UniProtKB-KW"/>
</dbReference>
<keyword evidence="3" id="KW-0238">DNA-binding</keyword>
<keyword evidence="5" id="KW-0539">Nucleus</keyword>
<dbReference type="GO" id="GO:0006355">
    <property type="term" value="P:regulation of DNA-templated transcription"/>
    <property type="evidence" value="ECO:0007669"/>
    <property type="project" value="InterPro"/>
</dbReference>
<feature type="region of interest" description="Disordered" evidence="6">
    <location>
        <begin position="149"/>
        <end position="187"/>
    </location>
</feature>
<evidence type="ECO:0000256" key="1">
    <source>
        <dbReference type="ARBA" id="ARBA00004123"/>
    </source>
</evidence>
<name>A0A6J0P578_RAPSA</name>
<keyword evidence="8" id="KW-1185">Reference proteome</keyword>
<gene>
    <name evidence="9" type="primary">LOC108862555</name>
</gene>
<feature type="region of interest" description="Disordered" evidence="6">
    <location>
        <begin position="294"/>
        <end position="320"/>
    </location>
</feature>
<dbReference type="AlphaFoldDB" id="A0A6J0P578"/>
<dbReference type="InterPro" id="IPR003441">
    <property type="entry name" value="NAC-dom"/>
</dbReference>
<feature type="compositionally biased region" description="Polar residues" evidence="6">
    <location>
        <begin position="166"/>
        <end position="175"/>
    </location>
</feature>
<evidence type="ECO:0000256" key="2">
    <source>
        <dbReference type="ARBA" id="ARBA00023015"/>
    </source>
</evidence>
<keyword evidence="4" id="KW-0804">Transcription</keyword>
<feature type="domain" description="NAC" evidence="7">
    <location>
        <begin position="3"/>
        <end position="143"/>
    </location>
</feature>
<evidence type="ECO:0000313" key="9">
    <source>
        <dbReference type="RefSeq" id="XP_018492222.1"/>
    </source>
</evidence>
<dbReference type="Pfam" id="PF02365">
    <property type="entry name" value="NAM"/>
    <property type="match status" value="1"/>
</dbReference>
<sequence>MENRVGFRFIPTDEEIVDYYLRLKNLGGDTSHVDKAISTVDICSFEPWELPSKSRRESRDQMWYYFGRKENRGERQSRKTKSGFWKKTGVTTNIMRKRGDREKIGEKRVFVFQLKSEWVMHEYVSTFLPPTQTTYTVCKVIFKGDPKDLPSSAPGGGGGEVEHNHSQFTHMNNSGGSEGLQNPRHFTGLLDGEKETQIDDALRRAFDNVSPHDLNSLLNNENSDEEEHRNLLFMQEDRNDYRPKMSLTGFISDDDSDSDLISATTTCSIQTSSPCDSFGSSNRRIDQITDLQNAPNSTTKLMSPTQVVSKTQETSLDTSEKKKNLYEDVQGTEMGESEMDHYIINNKRAGFYYRKIQSCIKKTLLCSSIPPKNRII</sequence>
<dbReference type="GO" id="GO:0005634">
    <property type="term" value="C:nucleus"/>
    <property type="evidence" value="ECO:0007669"/>
    <property type="project" value="UniProtKB-SubCell"/>
</dbReference>
<protein>
    <submittedName>
        <fullName evidence="9">NAC domain-containing protein 5-like isoform X1</fullName>
    </submittedName>
</protein>
<evidence type="ECO:0000256" key="6">
    <source>
        <dbReference type="SAM" id="MobiDB-lite"/>
    </source>
</evidence>
<dbReference type="Gene3D" id="2.170.150.80">
    <property type="entry name" value="NAC domain"/>
    <property type="match status" value="1"/>
</dbReference>